<proteinExistence type="predicted"/>
<evidence type="ECO:0000313" key="1">
    <source>
        <dbReference type="EMBL" id="EKM29074.1"/>
    </source>
</evidence>
<organism evidence="1 2">
    <name type="scientific">Vibrio harveyi</name>
    <name type="common">Beneckea harveyi</name>
    <dbReference type="NCBI Taxonomy" id="669"/>
    <lineage>
        <taxon>Bacteria</taxon>
        <taxon>Pseudomonadati</taxon>
        <taxon>Pseudomonadota</taxon>
        <taxon>Gammaproteobacteria</taxon>
        <taxon>Vibrionales</taxon>
        <taxon>Vibrionaceae</taxon>
        <taxon>Vibrio</taxon>
    </lineage>
</organism>
<comment type="caution">
    <text evidence="1">The sequence shown here is derived from an EMBL/GenBank/DDBJ whole genome shotgun (WGS) entry which is preliminary data.</text>
</comment>
<protein>
    <submittedName>
        <fullName evidence="1">Site-specific recombinase IntI domain protein</fullName>
    </submittedName>
</protein>
<sequence>SCGRLCGCKYSRRLKSKISWSRAGF</sequence>
<feature type="non-terminal residue" evidence="1">
    <location>
        <position position="1"/>
    </location>
</feature>
<evidence type="ECO:0000313" key="2">
    <source>
        <dbReference type="Proteomes" id="UP000008367"/>
    </source>
</evidence>
<accession>A0A454CRR0</accession>
<reference evidence="1 2" key="1">
    <citation type="submission" date="2012-10" db="EMBL/GenBank/DDBJ databases">
        <title>Genome sequence of Vibrio Cholerae HENC-02.</title>
        <authorList>
            <person name="Eppinger M."/>
            <person name="Hasan N.A."/>
            <person name="Sengamalay N."/>
            <person name="Hine E."/>
            <person name="Su Q."/>
            <person name="Daugherty S.C."/>
            <person name="Young S."/>
            <person name="Sadzewicz L."/>
            <person name="Tallon L."/>
            <person name="Cebula T.A."/>
            <person name="Ravel J."/>
            <person name="Colwell R.R."/>
        </authorList>
    </citation>
    <scope>NUCLEOTIDE SEQUENCE [LARGE SCALE GENOMIC DNA]</scope>
    <source>
        <strain evidence="1 2">HENC-02</strain>
    </source>
</reference>
<dbReference type="Proteomes" id="UP000008367">
    <property type="component" value="Unassembled WGS sequence"/>
</dbReference>
<dbReference type="AlphaFoldDB" id="A0A454CRR0"/>
<dbReference type="EMBL" id="AJSR01002250">
    <property type="protein sequence ID" value="EKM29074.1"/>
    <property type="molecule type" value="Genomic_DNA"/>
</dbReference>
<gene>
    <name evidence="1" type="primary">intI</name>
    <name evidence="1" type="ORF">VCHENC02_5084</name>
</gene>
<name>A0A454CRR0_VIBHA</name>